<name>A0ABT9SIA5_9FLAO</name>
<reference evidence="1 2" key="1">
    <citation type="submission" date="2023-07" db="EMBL/GenBank/DDBJ databases">
        <title>Sorghum-associated microbial communities from plants grown in Nebraska, USA.</title>
        <authorList>
            <person name="Schachtman D."/>
        </authorList>
    </citation>
    <scope>NUCLEOTIDE SEQUENCE [LARGE SCALE GENOMIC DNA]</scope>
    <source>
        <strain evidence="1 2">CC351</strain>
    </source>
</reference>
<keyword evidence="2" id="KW-1185">Reference proteome</keyword>
<dbReference type="Proteomes" id="UP001235513">
    <property type="component" value="Unassembled WGS sequence"/>
</dbReference>
<gene>
    <name evidence="1" type="ORF">J2T04_001044</name>
</gene>
<accession>A0ABT9SIA5</accession>
<proteinExistence type="predicted"/>
<evidence type="ECO:0000313" key="2">
    <source>
        <dbReference type="Proteomes" id="UP001235513"/>
    </source>
</evidence>
<sequence>MDQFAWWSSENQIKRLMTLQLPDFIGIATYGLEFYEDNGIAICTSDVCHQKLAACTFNPKMSNLTVLKIKNHFLRNRKKY</sequence>
<dbReference type="EMBL" id="JAUSRL010000002">
    <property type="protein sequence ID" value="MDP9959165.1"/>
    <property type="molecule type" value="Genomic_DNA"/>
</dbReference>
<evidence type="ECO:0000313" key="1">
    <source>
        <dbReference type="EMBL" id="MDP9959165.1"/>
    </source>
</evidence>
<organism evidence="1 2">
    <name type="scientific">Chryseobacterium lathyri</name>
    <dbReference type="NCBI Taxonomy" id="395933"/>
    <lineage>
        <taxon>Bacteria</taxon>
        <taxon>Pseudomonadati</taxon>
        <taxon>Bacteroidota</taxon>
        <taxon>Flavobacteriia</taxon>
        <taxon>Flavobacteriales</taxon>
        <taxon>Weeksellaceae</taxon>
        <taxon>Chryseobacterium group</taxon>
        <taxon>Chryseobacterium</taxon>
    </lineage>
</organism>
<protein>
    <submittedName>
        <fullName evidence="1">Uncharacterized protein</fullName>
    </submittedName>
</protein>
<comment type="caution">
    <text evidence="1">The sequence shown here is derived from an EMBL/GenBank/DDBJ whole genome shotgun (WGS) entry which is preliminary data.</text>
</comment>